<organism evidence="2 3">
    <name type="scientific">Hymenobacter terrestris</name>
    <dbReference type="NCBI Taxonomy" id="2748310"/>
    <lineage>
        <taxon>Bacteria</taxon>
        <taxon>Pseudomonadati</taxon>
        <taxon>Bacteroidota</taxon>
        <taxon>Cytophagia</taxon>
        <taxon>Cytophagales</taxon>
        <taxon>Hymenobacteraceae</taxon>
        <taxon>Hymenobacter</taxon>
    </lineage>
</organism>
<gene>
    <name evidence="2" type="ORF">HW556_14275</name>
</gene>
<dbReference type="InterPro" id="IPR025250">
    <property type="entry name" value="DUF4199"/>
</dbReference>
<feature type="transmembrane region" description="Helical" evidence="1">
    <location>
        <begin position="44"/>
        <end position="65"/>
    </location>
</feature>
<reference evidence="2 3" key="1">
    <citation type="submission" date="2020-05" db="EMBL/GenBank/DDBJ databases">
        <title>Hymenobacter terrestris sp. nov. and Hymenobacter lapidiphilus sp. nov., isolated from regoliths in Antarctica.</title>
        <authorList>
            <person name="Sedlacek I."/>
            <person name="Pantucek R."/>
            <person name="Zeman M."/>
            <person name="Holochova P."/>
            <person name="Kralova S."/>
            <person name="Stankova E."/>
            <person name="Sedo O."/>
            <person name="Micenkova L."/>
            <person name="Svec P."/>
            <person name="Gupta V."/>
            <person name="Sood U."/>
            <person name="Korpole U.S."/>
            <person name="Lal R."/>
        </authorList>
    </citation>
    <scope>NUCLEOTIDE SEQUENCE [LARGE SCALE GENOMIC DNA]</scope>
    <source>
        <strain evidence="2 3">P5252</strain>
    </source>
</reference>
<sequence>MENTTTPAVTPVSVGIRYGLIVGVIGLVIDLISRSTGMAFKMPYIMLAIVAALWIVGMVLAHKFFKKSNAGYMTYGQGLVIGLMMGLIYGVLSAVFNYVYINFMDPNYVVSLQEYTRESMAKFNVPEEALDKAMADMTAENLASPMSVVKNTFGGAIGGLVLSLIVSAFTKNKRPEFE</sequence>
<dbReference type="Proteomes" id="UP000626554">
    <property type="component" value="Unassembled WGS sequence"/>
</dbReference>
<name>A0ABX2Q502_9BACT</name>
<evidence type="ECO:0000313" key="2">
    <source>
        <dbReference type="EMBL" id="NVO86050.1"/>
    </source>
</evidence>
<accession>A0ABX2Q502</accession>
<comment type="caution">
    <text evidence="2">The sequence shown here is derived from an EMBL/GenBank/DDBJ whole genome shotgun (WGS) entry which is preliminary data.</text>
</comment>
<dbReference type="EMBL" id="JABKAV010000053">
    <property type="protein sequence ID" value="NVO86050.1"/>
    <property type="molecule type" value="Genomic_DNA"/>
</dbReference>
<evidence type="ECO:0000256" key="1">
    <source>
        <dbReference type="SAM" id="Phobius"/>
    </source>
</evidence>
<keyword evidence="1" id="KW-0812">Transmembrane</keyword>
<keyword evidence="3" id="KW-1185">Reference proteome</keyword>
<keyword evidence="1" id="KW-1133">Transmembrane helix</keyword>
<feature type="transmembrane region" description="Helical" evidence="1">
    <location>
        <begin position="77"/>
        <end position="101"/>
    </location>
</feature>
<feature type="transmembrane region" description="Helical" evidence="1">
    <location>
        <begin position="152"/>
        <end position="170"/>
    </location>
</feature>
<dbReference type="RefSeq" id="WP_176900768.1">
    <property type="nucleotide sequence ID" value="NZ_JABKAV010000053.1"/>
</dbReference>
<protein>
    <submittedName>
        <fullName evidence="2">DUF4199 domain-containing protein</fullName>
    </submittedName>
</protein>
<evidence type="ECO:0000313" key="3">
    <source>
        <dbReference type="Proteomes" id="UP000626554"/>
    </source>
</evidence>
<feature type="transmembrane region" description="Helical" evidence="1">
    <location>
        <begin position="12"/>
        <end position="32"/>
    </location>
</feature>
<keyword evidence="1" id="KW-0472">Membrane</keyword>
<dbReference type="Pfam" id="PF13858">
    <property type="entry name" value="DUF4199"/>
    <property type="match status" value="1"/>
</dbReference>
<proteinExistence type="predicted"/>